<dbReference type="GO" id="GO:0005576">
    <property type="term" value="C:extracellular region"/>
    <property type="evidence" value="ECO:0007669"/>
    <property type="project" value="UniProtKB-SubCell"/>
</dbReference>
<evidence type="ECO:0000256" key="4">
    <source>
        <dbReference type="ARBA" id="ARBA00022729"/>
    </source>
</evidence>
<dbReference type="GO" id="GO:0006508">
    <property type="term" value="P:proteolysis"/>
    <property type="evidence" value="ECO:0007669"/>
    <property type="project" value="UniProtKB-KW"/>
</dbReference>
<reference evidence="14" key="2">
    <citation type="submission" date="2013-04" db="UniProtKB">
        <authorList>
            <consortium name="EnsemblPlants"/>
        </authorList>
    </citation>
    <scope>IDENTIFICATION</scope>
</reference>
<dbReference type="EnsemblPlants" id="OB06G23090.1">
    <property type="protein sequence ID" value="OB06G23090.1"/>
    <property type="gene ID" value="OB06G23090"/>
</dbReference>
<dbReference type="InterPro" id="IPR023827">
    <property type="entry name" value="Peptidase_S8_Asp-AS"/>
</dbReference>
<dbReference type="GO" id="GO:0004252">
    <property type="term" value="F:serine-type endopeptidase activity"/>
    <property type="evidence" value="ECO:0007669"/>
    <property type="project" value="UniProtKB-UniRule"/>
</dbReference>
<evidence type="ECO:0000256" key="7">
    <source>
        <dbReference type="ARBA" id="ARBA00023180"/>
    </source>
</evidence>
<evidence type="ECO:0000313" key="15">
    <source>
        <dbReference type="Proteomes" id="UP000006038"/>
    </source>
</evidence>
<keyword evidence="5 9" id="KW-0378">Hydrolase</keyword>
<dbReference type="Gene3D" id="3.50.30.30">
    <property type="match status" value="1"/>
</dbReference>
<protein>
    <recommendedName>
        <fullName evidence="16">Subtilisin-like protease</fullName>
    </recommendedName>
</protein>
<feature type="signal peptide" evidence="10">
    <location>
        <begin position="1"/>
        <end position="18"/>
    </location>
</feature>
<reference evidence="14" key="1">
    <citation type="journal article" date="2013" name="Nat. Commun.">
        <title>Whole-genome sequencing of Oryza brachyantha reveals mechanisms underlying Oryza genome evolution.</title>
        <authorList>
            <person name="Chen J."/>
            <person name="Huang Q."/>
            <person name="Gao D."/>
            <person name="Wang J."/>
            <person name="Lang Y."/>
            <person name="Liu T."/>
            <person name="Li B."/>
            <person name="Bai Z."/>
            <person name="Luis Goicoechea J."/>
            <person name="Liang C."/>
            <person name="Chen C."/>
            <person name="Zhang W."/>
            <person name="Sun S."/>
            <person name="Liao Y."/>
            <person name="Zhang X."/>
            <person name="Yang L."/>
            <person name="Song C."/>
            <person name="Wang M."/>
            <person name="Shi J."/>
            <person name="Liu G."/>
            <person name="Liu J."/>
            <person name="Zhou H."/>
            <person name="Zhou W."/>
            <person name="Yu Q."/>
            <person name="An N."/>
            <person name="Chen Y."/>
            <person name="Cai Q."/>
            <person name="Wang B."/>
            <person name="Liu B."/>
            <person name="Min J."/>
            <person name="Huang Y."/>
            <person name="Wu H."/>
            <person name="Li Z."/>
            <person name="Zhang Y."/>
            <person name="Yin Y."/>
            <person name="Song W."/>
            <person name="Jiang J."/>
            <person name="Jackson S.A."/>
            <person name="Wing R.A."/>
            <person name="Wang J."/>
            <person name="Chen M."/>
        </authorList>
    </citation>
    <scope>NUCLEOTIDE SEQUENCE [LARGE SCALE GENOMIC DNA]</scope>
    <source>
        <strain evidence="14">cv. IRGC 101232</strain>
    </source>
</reference>
<evidence type="ECO:0000256" key="6">
    <source>
        <dbReference type="ARBA" id="ARBA00022825"/>
    </source>
</evidence>
<evidence type="ECO:0000313" key="14">
    <source>
        <dbReference type="EnsemblPlants" id="OB06G23090.1"/>
    </source>
</evidence>
<evidence type="ECO:0000259" key="11">
    <source>
        <dbReference type="Pfam" id="PF00082"/>
    </source>
</evidence>
<comment type="subcellular location">
    <subcellularLocation>
        <location evidence="1">Secreted</location>
    </subcellularLocation>
</comment>
<dbReference type="PANTHER" id="PTHR10795">
    <property type="entry name" value="PROPROTEIN CONVERTASE SUBTILISIN/KEXIN"/>
    <property type="match status" value="1"/>
</dbReference>
<evidence type="ECO:0000256" key="8">
    <source>
        <dbReference type="PIRSR" id="PIRSR615500-1"/>
    </source>
</evidence>
<feature type="domain" description="Inhibitor I9" evidence="12">
    <location>
        <begin position="64"/>
        <end position="123"/>
    </location>
</feature>
<evidence type="ECO:0000256" key="2">
    <source>
        <dbReference type="ARBA" id="ARBA00011073"/>
    </source>
</evidence>
<evidence type="ECO:0000256" key="1">
    <source>
        <dbReference type="ARBA" id="ARBA00004613"/>
    </source>
</evidence>
<evidence type="ECO:0000256" key="10">
    <source>
        <dbReference type="SAM" id="SignalP"/>
    </source>
</evidence>
<dbReference type="Gramene" id="OB06G23090.1">
    <property type="protein sequence ID" value="OB06G23090.1"/>
    <property type="gene ID" value="OB06G23090"/>
</dbReference>
<dbReference type="OMA" id="DCEDTTI"/>
<evidence type="ECO:0000256" key="3">
    <source>
        <dbReference type="ARBA" id="ARBA00022670"/>
    </source>
</evidence>
<dbReference type="InterPro" id="IPR036852">
    <property type="entry name" value="Peptidase_S8/S53_dom_sf"/>
</dbReference>
<dbReference type="Gene3D" id="2.60.40.2310">
    <property type="match status" value="1"/>
</dbReference>
<feature type="active site" description="Charge relay system" evidence="8 9">
    <location>
        <position position="470"/>
    </location>
</feature>
<keyword evidence="4 10" id="KW-0732">Signal</keyword>
<dbReference type="InterPro" id="IPR037045">
    <property type="entry name" value="S8pro/Inhibitor_I9_sf"/>
</dbReference>
<evidence type="ECO:0000259" key="12">
    <source>
        <dbReference type="Pfam" id="PF05922"/>
    </source>
</evidence>
<dbReference type="Proteomes" id="UP000006038">
    <property type="component" value="Chromosome 6"/>
</dbReference>
<dbReference type="InterPro" id="IPR045051">
    <property type="entry name" value="SBT"/>
</dbReference>
<dbReference type="InterPro" id="IPR010259">
    <property type="entry name" value="S8pro/Inhibitor_I9"/>
</dbReference>
<dbReference type="Gene3D" id="3.40.50.200">
    <property type="entry name" value="Peptidase S8/S53 domain"/>
    <property type="match status" value="2"/>
</dbReference>
<keyword evidence="15" id="KW-1185">Reference proteome</keyword>
<dbReference type="Gene3D" id="3.30.70.80">
    <property type="entry name" value="Peptidase S8 propeptide/proteinase inhibitor I9"/>
    <property type="match status" value="1"/>
</dbReference>
<dbReference type="Pfam" id="PF00082">
    <property type="entry name" value="Peptidase_S8"/>
    <property type="match status" value="1"/>
</dbReference>
<dbReference type="InterPro" id="IPR041469">
    <property type="entry name" value="Subtilisin-like_FN3"/>
</dbReference>
<comment type="similarity">
    <text evidence="2 9">Belongs to the peptidase S8 family.</text>
</comment>
<evidence type="ECO:0000256" key="9">
    <source>
        <dbReference type="PROSITE-ProRule" id="PRU01240"/>
    </source>
</evidence>
<keyword evidence="7" id="KW-0325">Glycoprotein</keyword>
<dbReference type="PRINTS" id="PR00723">
    <property type="entry name" value="SUBTILISIN"/>
</dbReference>
<feature type="active site" description="Charge relay system" evidence="8 9">
    <location>
        <position position="211"/>
    </location>
</feature>
<dbReference type="InterPro" id="IPR000209">
    <property type="entry name" value="Peptidase_S8/S53_dom"/>
</dbReference>
<dbReference type="PROSITE" id="PS00136">
    <property type="entry name" value="SUBTILASE_ASP"/>
    <property type="match status" value="1"/>
</dbReference>
<dbReference type="PROSITE" id="PS51892">
    <property type="entry name" value="SUBTILASE"/>
    <property type="match status" value="1"/>
</dbReference>
<dbReference type="CDD" id="cd04852">
    <property type="entry name" value="Peptidases_S8_3"/>
    <property type="match status" value="1"/>
</dbReference>
<feature type="domain" description="Subtilisin-like protease fibronectin type-III" evidence="13">
    <location>
        <begin position="585"/>
        <end position="678"/>
    </location>
</feature>
<dbReference type="AlphaFoldDB" id="J3ME65"/>
<dbReference type="Pfam" id="PF05922">
    <property type="entry name" value="Inhibitor_I9"/>
    <property type="match status" value="1"/>
</dbReference>
<dbReference type="Pfam" id="PF17766">
    <property type="entry name" value="fn3_6"/>
    <property type="match status" value="1"/>
</dbReference>
<proteinExistence type="inferred from homology"/>
<feature type="domain" description="Peptidase S8/S53" evidence="11">
    <location>
        <begin position="148"/>
        <end position="506"/>
    </location>
</feature>
<dbReference type="HOGENOM" id="CLU_000625_4_5_1"/>
<feature type="active site" description="Charge relay system" evidence="8 9">
    <location>
        <position position="157"/>
    </location>
</feature>
<evidence type="ECO:0000259" key="13">
    <source>
        <dbReference type="Pfam" id="PF17766"/>
    </source>
</evidence>
<dbReference type="InterPro" id="IPR015500">
    <property type="entry name" value="Peptidase_S8_subtilisin-rel"/>
</dbReference>
<organism evidence="14">
    <name type="scientific">Oryza brachyantha</name>
    <name type="common">malo sina</name>
    <dbReference type="NCBI Taxonomy" id="4533"/>
    <lineage>
        <taxon>Eukaryota</taxon>
        <taxon>Viridiplantae</taxon>
        <taxon>Streptophyta</taxon>
        <taxon>Embryophyta</taxon>
        <taxon>Tracheophyta</taxon>
        <taxon>Spermatophyta</taxon>
        <taxon>Magnoliopsida</taxon>
        <taxon>Liliopsida</taxon>
        <taxon>Poales</taxon>
        <taxon>Poaceae</taxon>
        <taxon>BOP clade</taxon>
        <taxon>Oryzoideae</taxon>
        <taxon>Oryzeae</taxon>
        <taxon>Oryzinae</taxon>
        <taxon>Oryza</taxon>
    </lineage>
</organism>
<feature type="chain" id="PRO_5003773378" description="Subtilisin-like protease" evidence="10">
    <location>
        <begin position="19"/>
        <end position="697"/>
    </location>
</feature>
<name>J3ME65_ORYBR</name>
<dbReference type="InterPro" id="IPR034197">
    <property type="entry name" value="Peptidases_S8_3"/>
</dbReference>
<evidence type="ECO:0008006" key="16">
    <source>
        <dbReference type="Google" id="ProtNLM"/>
    </source>
</evidence>
<sequence>MASFINLFISFLSLLAAAVPACCYINPGARISQDGGVARPVSEYRTYVVLVNPSPHGAGFGAGDEGRRRWHESFLPSSTEPRLVHSYSEVFDGFAARLTDAELHEVVSRRPGFVRAFPGRRWNLTTTHTPAFLGLTHGAGLWRDADYGKGVIVGLVDTGLHSAHPSFDDDGIPPPQARWKGSCEGSASRCNNKFIGGKFFVEDDFEDLYGHGTHTASTAAGNFVVGASAAGGGGGTAAGIAPGAPIAMYKVCTLYVDCEDTTILAGIDAAMKDGVDVLSISMGSDEGKPISEDPVIIGAFRAVSRGITVVCSAGNAGPSPSTVTNNAPTSRKEAPANGSMMHDLFAIEGIKQQGGAVGVVLINGERDGYTTNLWSVYGPGVVQMTVADGREIASYVAAAGESTASVAPIDTVLGVRPAPTVASFSSRGPSKACPGVLKPDILAPGLHILGAWLPDSVMGPWPFNVMPGTSMAAPHVGGVAALVKSRHPDWSPAAIKSAILTTSNATDVTTGGPILDEQRRRATVFMTGAGHVNPTKAADPGLVYDLGVAYYAGYICTLLGDHGLALIVRNSSLTCAKLPRIVEAQLNYPTIMVPLQQAPFMVNRTVTNVGPPASTYTLKLEIPESVTVHVSPETLVFSEAGEKKTFTVTVSGGGGEQKVVEGSLSWVSEKHVVRSPVVAIVGLGDSHVSSASVVPML</sequence>
<dbReference type="SUPFAM" id="SSF52743">
    <property type="entry name" value="Subtilisin-like"/>
    <property type="match status" value="1"/>
</dbReference>
<keyword evidence="3 9" id="KW-0645">Protease</keyword>
<accession>J3ME65</accession>
<keyword evidence="6 9" id="KW-0720">Serine protease</keyword>
<evidence type="ECO:0000256" key="5">
    <source>
        <dbReference type="ARBA" id="ARBA00022801"/>
    </source>
</evidence>
<dbReference type="eggNOG" id="ENOG502QPQR">
    <property type="taxonomic scope" value="Eukaryota"/>
</dbReference>